<accession>A0A8S4QVS6</accession>
<sequence length="126" mass="14213">MSNLDQPVYFMSNQSLPASVYLNSSPAQFQFNFGLSLESRPGTGLGCLVICRKNVPCDTLHIQLKTQKTMIVKQARNPDCRNRNEPEAQNKYSNRLRTPIQFVADGEKGLPKKFSAEKIYGPFQNT</sequence>
<dbReference type="Proteomes" id="UP000838756">
    <property type="component" value="Unassembled WGS sequence"/>
</dbReference>
<dbReference type="EMBL" id="CAKXAJ010021212">
    <property type="protein sequence ID" value="CAH2226382.1"/>
    <property type="molecule type" value="Genomic_DNA"/>
</dbReference>
<reference evidence="1" key="1">
    <citation type="submission" date="2022-03" db="EMBL/GenBank/DDBJ databases">
        <authorList>
            <person name="Lindestad O."/>
        </authorList>
    </citation>
    <scope>NUCLEOTIDE SEQUENCE</scope>
</reference>
<evidence type="ECO:0000313" key="1">
    <source>
        <dbReference type="EMBL" id="CAH2226382.1"/>
    </source>
</evidence>
<proteinExistence type="predicted"/>
<keyword evidence="2" id="KW-1185">Reference proteome</keyword>
<gene>
    <name evidence="1" type="primary">jg22122</name>
    <name evidence="1" type="ORF">PAEG_LOCUS7088</name>
</gene>
<evidence type="ECO:0000313" key="2">
    <source>
        <dbReference type="Proteomes" id="UP000838756"/>
    </source>
</evidence>
<name>A0A8S4QVS6_9NEOP</name>
<comment type="caution">
    <text evidence="1">The sequence shown here is derived from an EMBL/GenBank/DDBJ whole genome shotgun (WGS) entry which is preliminary data.</text>
</comment>
<organism evidence="1 2">
    <name type="scientific">Pararge aegeria aegeria</name>
    <dbReference type="NCBI Taxonomy" id="348720"/>
    <lineage>
        <taxon>Eukaryota</taxon>
        <taxon>Metazoa</taxon>
        <taxon>Ecdysozoa</taxon>
        <taxon>Arthropoda</taxon>
        <taxon>Hexapoda</taxon>
        <taxon>Insecta</taxon>
        <taxon>Pterygota</taxon>
        <taxon>Neoptera</taxon>
        <taxon>Endopterygota</taxon>
        <taxon>Lepidoptera</taxon>
        <taxon>Glossata</taxon>
        <taxon>Ditrysia</taxon>
        <taxon>Papilionoidea</taxon>
        <taxon>Nymphalidae</taxon>
        <taxon>Satyrinae</taxon>
        <taxon>Satyrini</taxon>
        <taxon>Parargina</taxon>
        <taxon>Pararge</taxon>
    </lineage>
</organism>
<protein>
    <submittedName>
        <fullName evidence="1">Jg22122 protein</fullName>
    </submittedName>
</protein>
<dbReference type="AlphaFoldDB" id="A0A8S4QVS6"/>